<evidence type="ECO:0000313" key="2">
    <source>
        <dbReference type="EMBL" id="VDI37128.1"/>
    </source>
</evidence>
<dbReference type="InterPro" id="IPR011992">
    <property type="entry name" value="EF-hand-dom_pair"/>
</dbReference>
<evidence type="ECO:0008006" key="4">
    <source>
        <dbReference type="Google" id="ProtNLM"/>
    </source>
</evidence>
<feature type="region of interest" description="Disordered" evidence="1">
    <location>
        <begin position="131"/>
        <end position="174"/>
    </location>
</feature>
<dbReference type="SUPFAM" id="SSF47473">
    <property type="entry name" value="EF-hand"/>
    <property type="match status" value="1"/>
</dbReference>
<gene>
    <name evidence="2" type="ORF">MGAL_10B052765</name>
</gene>
<sequence length="359" mass="40086">MTSKAAPMQTRTTPSTTTPVPTKTTITPETTSKMPTKTAIIPEKTTPLPTKTTITPEKTMPNPTKAPITPEKTTTSPTKAAITSEKTTTSPTKESITPEKTIITQEKPTPIQTKAIITPQKTTTLPTKTAITPEKTTPIPTKTTISITPEKTTPIPTKTTISITPEKTTPIPTKTTPVVSGIEFLKEKWNVWYRTLDVNHDGVITRANVDYTLKQFSLVEGLSKSKGKVEAAKIESWWEKYILKGNNKITNADLLKDLEKGYTDNKKNFIAKMKALCEDIIYILDTDKTKMISLDNYVKAYKVYGHDNEALIRKAFELYKPSHGMVPIQEYIEDWLLFLTNDDPSKNDVVYETYKACLV</sequence>
<organism evidence="2 3">
    <name type="scientific">Mytilus galloprovincialis</name>
    <name type="common">Mediterranean mussel</name>
    <dbReference type="NCBI Taxonomy" id="29158"/>
    <lineage>
        <taxon>Eukaryota</taxon>
        <taxon>Metazoa</taxon>
        <taxon>Spiralia</taxon>
        <taxon>Lophotrochozoa</taxon>
        <taxon>Mollusca</taxon>
        <taxon>Bivalvia</taxon>
        <taxon>Autobranchia</taxon>
        <taxon>Pteriomorphia</taxon>
        <taxon>Mytilida</taxon>
        <taxon>Mytiloidea</taxon>
        <taxon>Mytilidae</taxon>
        <taxon>Mytilinae</taxon>
        <taxon>Mytilus</taxon>
    </lineage>
</organism>
<comment type="caution">
    <text evidence="2">The sequence shown here is derived from an EMBL/GenBank/DDBJ whole genome shotgun (WGS) entry which is preliminary data.</text>
</comment>
<keyword evidence="3" id="KW-1185">Reference proteome</keyword>
<feature type="compositionally biased region" description="Low complexity" evidence="1">
    <location>
        <begin position="7"/>
        <end position="59"/>
    </location>
</feature>
<evidence type="ECO:0000313" key="3">
    <source>
        <dbReference type="Proteomes" id="UP000596742"/>
    </source>
</evidence>
<name>A0A8B6EQ50_MYTGA</name>
<reference evidence="2" key="1">
    <citation type="submission" date="2018-11" db="EMBL/GenBank/DDBJ databases">
        <authorList>
            <person name="Alioto T."/>
            <person name="Alioto T."/>
        </authorList>
    </citation>
    <scope>NUCLEOTIDE SEQUENCE</scope>
</reference>
<accession>A0A8B6EQ50</accession>
<feature type="region of interest" description="Disordered" evidence="1">
    <location>
        <begin position="1"/>
        <end position="96"/>
    </location>
</feature>
<dbReference type="Proteomes" id="UP000596742">
    <property type="component" value="Unassembled WGS sequence"/>
</dbReference>
<dbReference type="EMBL" id="UYJE01005401">
    <property type="protein sequence ID" value="VDI37128.1"/>
    <property type="molecule type" value="Genomic_DNA"/>
</dbReference>
<dbReference type="OrthoDB" id="6135453at2759"/>
<proteinExistence type="predicted"/>
<dbReference type="Gene3D" id="1.10.238.10">
    <property type="entry name" value="EF-hand"/>
    <property type="match status" value="1"/>
</dbReference>
<evidence type="ECO:0000256" key="1">
    <source>
        <dbReference type="SAM" id="MobiDB-lite"/>
    </source>
</evidence>
<dbReference type="AlphaFoldDB" id="A0A8B6EQ50"/>
<feature type="compositionally biased region" description="Low complexity" evidence="1">
    <location>
        <begin position="82"/>
        <end position="96"/>
    </location>
</feature>
<protein>
    <recommendedName>
        <fullName evidence="4">EF-hand domain-containing protein</fullName>
    </recommendedName>
</protein>